<evidence type="ECO:0000313" key="4">
    <source>
        <dbReference type="Proteomes" id="UP000236723"/>
    </source>
</evidence>
<dbReference type="PROSITE" id="PS50943">
    <property type="entry name" value="HTH_CROC1"/>
    <property type="match status" value="1"/>
</dbReference>
<dbReference type="SUPFAM" id="SSF47413">
    <property type="entry name" value="lambda repressor-like DNA-binding domains"/>
    <property type="match status" value="1"/>
</dbReference>
<dbReference type="InterPro" id="IPR001387">
    <property type="entry name" value="Cro/C1-type_HTH"/>
</dbReference>
<proteinExistence type="predicted"/>
<dbReference type="AlphaFoldDB" id="A0A1H6B812"/>
<keyword evidence="4" id="KW-1185">Reference proteome</keyword>
<gene>
    <name evidence="3" type="ORF">SAMN04489712_106320</name>
</gene>
<feature type="domain" description="HTH cro/C1-type" evidence="2">
    <location>
        <begin position="33"/>
        <end position="87"/>
    </location>
</feature>
<sequence>MISTTVNDGSGRAPAEPDPAGPLIARMVLGARLRELRESRGISREQAGRTIRASSSKISRLELGRTGCKLRDVTDLLDLYDAERSERSTLLALVERANAPAWWQAYHDIVPHWLRAYLSAEQTASHIRCFEVQFVPGLLQTEDYAREVIRLDHAAVPAPELARRLELRMGRQRILTRRSRPVNLWAVLDEAVLRRPIGGPATMRGQLERLVEVCRMPNVTVQIVPFAAGGHAAAGGSVTLVRLPHPDLQDTVFLEQLDSAVYPDRPAEIDYYWQAFHTLVTEAEPPDRTPEIIESVLADYPE</sequence>
<evidence type="ECO:0000313" key="3">
    <source>
        <dbReference type="EMBL" id="SEG56545.1"/>
    </source>
</evidence>
<dbReference type="InterPro" id="IPR043917">
    <property type="entry name" value="DUF5753"/>
</dbReference>
<dbReference type="InterPro" id="IPR010982">
    <property type="entry name" value="Lambda_DNA-bd_dom_sf"/>
</dbReference>
<evidence type="ECO:0000256" key="1">
    <source>
        <dbReference type="SAM" id="MobiDB-lite"/>
    </source>
</evidence>
<accession>A0A1H6B812</accession>
<protein>
    <submittedName>
        <fullName evidence="3">Helix-turn-helix domain-containing protein</fullName>
    </submittedName>
</protein>
<dbReference type="RefSeq" id="WP_235017922.1">
    <property type="nucleotide sequence ID" value="NZ_FNVO01000006.1"/>
</dbReference>
<organism evidence="3 4">
    <name type="scientific">Thermomonospora echinospora</name>
    <dbReference type="NCBI Taxonomy" id="1992"/>
    <lineage>
        <taxon>Bacteria</taxon>
        <taxon>Bacillati</taxon>
        <taxon>Actinomycetota</taxon>
        <taxon>Actinomycetes</taxon>
        <taxon>Streptosporangiales</taxon>
        <taxon>Thermomonosporaceae</taxon>
        <taxon>Thermomonospora</taxon>
    </lineage>
</organism>
<feature type="region of interest" description="Disordered" evidence="1">
    <location>
        <begin position="1"/>
        <end position="21"/>
    </location>
</feature>
<dbReference type="Proteomes" id="UP000236723">
    <property type="component" value="Unassembled WGS sequence"/>
</dbReference>
<reference evidence="4" key="1">
    <citation type="submission" date="2016-10" db="EMBL/GenBank/DDBJ databases">
        <authorList>
            <person name="Varghese N."/>
            <person name="Submissions S."/>
        </authorList>
    </citation>
    <scope>NUCLEOTIDE SEQUENCE [LARGE SCALE GENOMIC DNA]</scope>
    <source>
        <strain evidence="4">DSM 43163</strain>
    </source>
</reference>
<dbReference type="Gene3D" id="1.10.260.40">
    <property type="entry name" value="lambda repressor-like DNA-binding domains"/>
    <property type="match status" value="1"/>
</dbReference>
<dbReference type="Pfam" id="PF19054">
    <property type="entry name" value="DUF5753"/>
    <property type="match status" value="1"/>
</dbReference>
<dbReference type="CDD" id="cd00093">
    <property type="entry name" value="HTH_XRE"/>
    <property type="match status" value="1"/>
</dbReference>
<dbReference type="Pfam" id="PF13560">
    <property type="entry name" value="HTH_31"/>
    <property type="match status" value="1"/>
</dbReference>
<evidence type="ECO:0000259" key="2">
    <source>
        <dbReference type="PROSITE" id="PS50943"/>
    </source>
</evidence>
<dbReference type="EMBL" id="FNVO01000006">
    <property type="protein sequence ID" value="SEG56545.1"/>
    <property type="molecule type" value="Genomic_DNA"/>
</dbReference>
<name>A0A1H6B812_9ACTN</name>
<dbReference type="GO" id="GO:0003677">
    <property type="term" value="F:DNA binding"/>
    <property type="evidence" value="ECO:0007669"/>
    <property type="project" value="InterPro"/>
</dbReference>
<dbReference type="SMART" id="SM00530">
    <property type="entry name" value="HTH_XRE"/>
    <property type="match status" value="1"/>
</dbReference>